<evidence type="ECO:0000313" key="8">
    <source>
        <dbReference type="Proteomes" id="UP000066014"/>
    </source>
</evidence>
<evidence type="ECO:0000256" key="6">
    <source>
        <dbReference type="SAM" id="Phobius"/>
    </source>
</evidence>
<evidence type="ECO:0008006" key="9">
    <source>
        <dbReference type="Google" id="ProtNLM"/>
    </source>
</evidence>
<organism evidence="7 8">
    <name type="scientific">Serpentinimonas maccroryi</name>
    <dbReference type="NCBI Taxonomy" id="1458426"/>
    <lineage>
        <taxon>Bacteria</taxon>
        <taxon>Pseudomonadati</taxon>
        <taxon>Pseudomonadota</taxon>
        <taxon>Betaproteobacteria</taxon>
        <taxon>Burkholderiales</taxon>
        <taxon>Comamonadaceae</taxon>
        <taxon>Serpentinimonas</taxon>
    </lineage>
</organism>
<proteinExistence type="predicted"/>
<protein>
    <recommendedName>
        <fullName evidence="9">EI24 domain-containing protein</fullName>
    </recommendedName>
</protein>
<evidence type="ECO:0000256" key="5">
    <source>
        <dbReference type="SAM" id="MobiDB-lite"/>
    </source>
</evidence>
<dbReference type="Proteomes" id="UP000066014">
    <property type="component" value="Chromosome"/>
</dbReference>
<dbReference type="HOGENOM" id="CLU_069319_0_0_4"/>
<feature type="transmembrane region" description="Helical" evidence="6">
    <location>
        <begin position="132"/>
        <end position="154"/>
    </location>
</feature>
<evidence type="ECO:0000256" key="3">
    <source>
        <dbReference type="ARBA" id="ARBA00022989"/>
    </source>
</evidence>
<evidence type="ECO:0000313" key="7">
    <source>
        <dbReference type="EMBL" id="BAO82406.1"/>
    </source>
</evidence>
<accession>A0A060NJF9</accession>
<feature type="region of interest" description="Disordered" evidence="5">
    <location>
        <begin position="282"/>
        <end position="312"/>
    </location>
</feature>
<feature type="transmembrane region" description="Helical" evidence="6">
    <location>
        <begin position="200"/>
        <end position="228"/>
    </location>
</feature>
<evidence type="ECO:0000256" key="4">
    <source>
        <dbReference type="ARBA" id="ARBA00023136"/>
    </source>
</evidence>
<comment type="subcellular location">
    <subcellularLocation>
        <location evidence="1">Membrane</location>
        <topology evidence="1">Multi-pass membrane protein</topology>
    </subcellularLocation>
</comment>
<feature type="transmembrane region" description="Helical" evidence="6">
    <location>
        <begin position="234"/>
        <end position="255"/>
    </location>
</feature>
<evidence type="ECO:0000256" key="2">
    <source>
        <dbReference type="ARBA" id="ARBA00022692"/>
    </source>
</evidence>
<keyword evidence="4 6" id="KW-0472">Membrane</keyword>
<evidence type="ECO:0000256" key="1">
    <source>
        <dbReference type="ARBA" id="ARBA00004141"/>
    </source>
</evidence>
<name>A0A060NJF9_9BURK</name>
<feature type="transmembrane region" description="Helical" evidence="6">
    <location>
        <begin position="160"/>
        <end position="180"/>
    </location>
</feature>
<dbReference type="STRING" id="1458426.SMCB_0178"/>
<keyword evidence="3 6" id="KW-1133">Transmembrane helix</keyword>
<feature type="compositionally biased region" description="Low complexity" evidence="5">
    <location>
        <begin position="282"/>
        <end position="294"/>
    </location>
</feature>
<dbReference type="KEGG" id="cbab:SMCB_0178"/>
<dbReference type="Pfam" id="PF07264">
    <property type="entry name" value="EI24"/>
    <property type="match status" value="1"/>
</dbReference>
<keyword evidence="8" id="KW-1185">Reference proteome</keyword>
<gene>
    <name evidence="7" type="ORF">SMCB_0178</name>
</gene>
<keyword evidence="2 6" id="KW-0812">Transmembrane</keyword>
<reference evidence="7 8" key="1">
    <citation type="journal article" date="2014" name="Nat. Commun.">
        <title>Physiological and genomic features of highly alkaliphilic hydrogen-utilizing Betaproteobacteria from a continental serpentinizing site.</title>
        <authorList>
            <person name="Suzuki S."/>
            <person name="Kuenen J.G."/>
            <person name="Schipper K."/>
            <person name="van der Velde S."/>
            <person name="Ishii S."/>
            <person name="Wu A."/>
            <person name="Sorokin D.Y."/>
            <person name="Tenney A."/>
            <person name="Meng X.Y."/>
            <person name="Morrill P.L."/>
            <person name="Kamagata Y."/>
            <person name="Muyzer G."/>
            <person name="Nealson K.H."/>
        </authorList>
    </citation>
    <scope>NUCLEOTIDE SEQUENCE [LARGE SCALE GENOMIC DNA]</scope>
    <source>
        <strain evidence="7 8">B1</strain>
    </source>
</reference>
<dbReference type="EMBL" id="AP014569">
    <property type="protein sequence ID" value="BAO82406.1"/>
    <property type="molecule type" value="Genomic_DNA"/>
</dbReference>
<feature type="transmembrane region" description="Helical" evidence="6">
    <location>
        <begin position="79"/>
        <end position="112"/>
    </location>
</feature>
<feature type="transmembrane region" description="Helical" evidence="6">
    <location>
        <begin position="20"/>
        <end position="43"/>
    </location>
</feature>
<dbReference type="AlphaFoldDB" id="A0A060NJF9"/>
<dbReference type="InterPro" id="IPR059112">
    <property type="entry name" value="CysZ/EI24"/>
</dbReference>
<dbReference type="RefSeq" id="WP_045534389.1">
    <property type="nucleotide sequence ID" value="NZ_AP014569.1"/>
</dbReference>
<dbReference type="OrthoDB" id="8565703at2"/>
<sequence>MRLALDSFWRALAYSLHPRVIAWSLIPLLLMVLAAFALAYFFWDGAIASVQLWLEQWALVVFALQWLESVGLGFLQAVLAPLIVLLLATPLIVLATLLLVAVVLTPVAVELVARRRFATLERHRGGSWLGSLGWSLGHTVLALLALLVSLPLWLVPPLVLVLPPLILGWLSYRVLAFDALAEHASRAERHELLRRHRTVLLLMGVFSGLLSAAPGLLWASGAMFIAMAPLLVPVAVWVYTWVFALAALWFVHYLLAALQALRAETITSAALQPDLQLAHAATVEPEPEAAQPAALPFNPPDAAAPGLPPQRP</sequence>